<dbReference type="SMART" id="SM00545">
    <property type="entry name" value="JmjN"/>
    <property type="match status" value="1"/>
</dbReference>
<dbReference type="InterPro" id="IPR036397">
    <property type="entry name" value="RNaseH_sf"/>
</dbReference>
<evidence type="ECO:0000259" key="20">
    <source>
        <dbReference type="PROSITE" id="PS51011"/>
    </source>
</evidence>
<keyword evidence="8" id="KW-0255">Endonuclease</keyword>
<comment type="subcellular location">
    <subcellularLocation>
        <location evidence="1">Nucleus</location>
    </subcellularLocation>
</comment>
<evidence type="ECO:0000256" key="3">
    <source>
        <dbReference type="ARBA" id="ARBA00022679"/>
    </source>
</evidence>
<accession>A0AAQ3TWH7</accession>
<evidence type="ECO:0000256" key="12">
    <source>
        <dbReference type="ARBA" id="ARBA00022918"/>
    </source>
</evidence>
<dbReference type="GO" id="GO:0008270">
    <property type="term" value="F:zinc ion binding"/>
    <property type="evidence" value="ECO:0007669"/>
    <property type="project" value="UniProtKB-KW"/>
</dbReference>
<evidence type="ECO:0000256" key="2">
    <source>
        <dbReference type="ARBA" id="ARBA00022670"/>
    </source>
</evidence>
<dbReference type="FunFam" id="2.60.120.650:FF:000042">
    <property type="entry name" value="Transcription factor jumonji (JmjC) domain-containing protein"/>
    <property type="match status" value="1"/>
</dbReference>
<keyword evidence="7" id="KW-0677">Repeat</keyword>
<dbReference type="Gene3D" id="1.10.340.70">
    <property type="match status" value="1"/>
</dbReference>
<dbReference type="GO" id="GO:0004519">
    <property type="term" value="F:endonuclease activity"/>
    <property type="evidence" value="ECO:0007669"/>
    <property type="project" value="UniProtKB-KW"/>
</dbReference>
<dbReference type="FunFam" id="3.10.10.10:FF:000007">
    <property type="entry name" value="Retrovirus-related Pol polyprotein from transposon 17.6-like Protein"/>
    <property type="match status" value="1"/>
</dbReference>
<evidence type="ECO:0000259" key="18">
    <source>
        <dbReference type="PROSITE" id="PS50878"/>
    </source>
</evidence>
<feature type="domain" description="JmjC" evidence="22">
    <location>
        <begin position="1459"/>
        <end position="1640"/>
    </location>
</feature>
<dbReference type="InterPro" id="IPR013637">
    <property type="entry name" value="Lys_sp_deMease-like_dom"/>
</dbReference>
<evidence type="ECO:0000256" key="7">
    <source>
        <dbReference type="ARBA" id="ARBA00022737"/>
    </source>
</evidence>
<evidence type="ECO:0000256" key="6">
    <source>
        <dbReference type="ARBA" id="ARBA00022723"/>
    </source>
</evidence>
<evidence type="ECO:0000259" key="22">
    <source>
        <dbReference type="PROSITE" id="PS51184"/>
    </source>
</evidence>
<evidence type="ECO:0000256" key="10">
    <source>
        <dbReference type="ARBA" id="ARBA00022801"/>
    </source>
</evidence>
<dbReference type="Pfam" id="PF00078">
    <property type="entry name" value="RVT_1"/>
    <property type="match status" value="1"/>
</dbReference>
<evidence type="ECO:0000256" key="9">
    <source>
        <dbReference type="ARBA" id="ARBA00022771"/>
    </source>
</evidence>
<dbReference type="Gene3D" id="3.30.420.10">
    <property type="entry name" value="Ribonuclease H-like superfamily/Ribonuclease H"/>
    <property type="match status" value="1"/>
</dbReference>
<feature type="domain" description="ARID" evidence="20">
    <location>
        <begin position="87"/>
        <end position="194"/>
    </location>
</feature>
<keyword evidence="9 15" id="KW-0863">Zinc-finger</keyword>
<feature type="region of interest" description="Disordered" evidence="16">
    <location>
        <begin position="105"/>
        <end position="127"/>
    </location>
</feature>
<dbReference type="PROSITE" id="PS51183">
    <property type="entry name" value="JMJN"/>
    <property type="match status" value="1"/>
</dbReference>
<dbReference type="SMART" id="SM01014">
    <property type="entry name" value="ARID"/>
    <property type="match status" value="1"/>
</dbReference>
<dbReference type="InterPro" id="IPR001606">
    <property type="entry name" value="ARID_dom"/>
</dbReference>
<dbReference type="InterPro" id="IPR000477">
    <property type="entry name" value="RT_dom"/>
</dbReference>
<evidence type="ECO:0000256" key="16">
    <source>
        <dbReference type="SAM" id="MobiDB-lite"/>
    </source>
</evidence>
<dbReference type="GO" id="GO:0003677">
    <property type="term" value="F:DNA binding"/>
    <property type="evidence" value="ECO:0007669"/>
    <property type="project" value="InterPro"/>
</dbReference>
<dbReference type="CDD" id="cd09274">
    <property type="entry name" value="RNase_HI_RT_Ty3"/>
    <property type="match status" value="1"/>
</dbReference>
<feature type="compositionally biased region" description="Polar residues" evidence="16">
    <location>
        <begin position="212"/>
        <end position="228"/>
    </location>
</feature>
<feature type="region of interest" description="Disordered" evidence="16">
    <location>
        <begin position="197"/>
        <end position="293"/>
    </location>
</feature>
<evidence type="ECO:0000256" key="11">
    <source>
        <dbReference type="ARBA" id="ARBA00022833"/>
    </source>
</evidence>
<dbReference type="InterPro" id="IPR001584">
    <property type="entry name" value="Integrase_cat-core"/>
</dbReference>
<dbReference type="SMART" id="SM00558">
    <property type="entry name" value="JmjC"/>
    <property type="match status" value="1"/>
</dbReference>
<dbReference type="PROSITE" id="PS50994">
    <property type="entry name" value="INTEGRASE"/>
    <property type="match status" value="1"/>
</dbReference>
<evidence type="ECO:0000256" key="13">
    <source>
        <dbReference type="ARBA" id="ARBA00023242"/>
    </source>
</evidence>
<evidence type="ECO:0000259" key="19">
    <source>
        <dbReference type="PROSITE" id="PS50994"/>
    </source>
</evidence>
<evidence type="ECO:0000313" key="23">
    <source>
        <dbReference type="EMBL" id="WVZ78347.1"/>
    </source>
</evidence>
<dbReference type="SUPFAM" id="SSF50630">
    <property type="entry name" value="Acid proteases"/>
    <property type="match status" value="1"/>
</dbReference>
<dbReference type="GO" id="GO:0015074">
    <property type="term" value="P:DNA integration"/>
    <property type="evidence" value="ECO:0007669"/>
    <property type="project" value="InterPro"/>
</dbReference>
<feature type="compositionally biased region" description="Acidic residues" evidence="16">
    <location>
        <begin position="569"/>
        <end position="580"/>
    </location>
</feature>
<keyword evidence="14" id="KW-0511">Multifunctional enzyme</keyword>
<dbReference type="InterPro" id="IPR004198">
    <property type="entry name" value="Znf_C5HC2"/>
</dbReference>
<dbReference type="InterPro" id="IPR041577">
    <property type="entry name" value="RT_RNaseH_2"/>
</dbReference>
<protein>
    <recommendedName>
        <fullName evidence="25">Reverse transcriptase</fullName>
    </recommendedName>
</protein>
<dbReference type="SUPFAM" id="SSF57903">
    <property type="entry name" value="FYVE/PHD zinc finger"/>
    <property type="match status" value="3"/>
</dbReference>
<keyword evidence="24" id="KW-1185">Reference proteome</keyword>
<dbReference type="Pfam" id="PF02375">
    <property type="entry name" value="JmjN"/>
    <property type="match status" value="1"/>
</dbReference>
<keyword evidence="3" id="KW-0808">Transferase</keyword>
<dbReference type="GO" id="GO:0003964">
    <property type="term" value="F:RNA-directed DNA polymerase activity"/>
    <property type="evidence" value="ECO:0007669"/>
    <property type="project" value="UniProtKB-KW"/>
</dbReference>
<dbReference type="Pfam" id="PF17919">
    <property type="entry name" value="RT_RNaseH_2"/>
    <property type="match status" value="1"/>
</dbReference>
<name>A0AAQ3TWH7_PASNO</name>
<evidence type="ECO:0000313" key="24">
    <source>
        <dbReference type="Proteomes" id="UP001341281"/>
    </source>
</evidence>
<dbReference type="PROSITE" id="PS50016">
    <property type="entry name" value="ZF_PHD_2"/>
    <property type="match status" value="3"/>
</dbReference>
<proteinExistence type="predicted"/>
<dbReference type="GO" id="GO:0005634">
    <property type="term" value="C:nucleus"/>
    <property type="evidence" value="ECO:0007669"/>
    <property type="project" value="UniProtKB-SubCell"/>
</dbReference>
<dbReference type="InterPro" id="IPR011011">
    <property type="entry name" value="Znf_FYVE_PHD"/>
</dbReference>
<feature type="domain" description="PHD-type" evidence="17">
    <location>
        <begin position="2484"/>
        <end position="2536"/>
    </location>
</feature>
<dbReference type="InterPro" id="IPR013083">
    <property type="entry name" value="Znf_RING/FYVE/PHD"/>
</dbReference>
<feature type="domain" description="PHD-type" evidence="17">
    <location>
        <begin position="299"/>
        <end position="349"/>
    </location>
</feature>
<dbReference type="InterPro" id="IPR019786">
    <property type="entry name" value="Zinc_finger_PHD-type_CS"/>
</dbReference>
<dbReference type="Gene3D" id="1.10.150.60">
    <property type="entry name" value="ARID DNA-binding domain"/>
    <property type="match status" value="1"/>
</dbReference>
<dbReference type="InterPro" id="IPR021109">
    <property type="entry name" value="Peptidase_aspartic_dom_sf"/>
</dbReference>
<dbReference type="Gene3D" id="2.40.70.10">
    <property type="entry name" value="Acid Proteases"/>
    <property type="match status" value="1"/>
</dbReference>
<dbReference type="Gene3D" id="2.30.30.1150">
    <property type="match status" value="1"/>
</dbReference>
<evidence type="ECO:0000256" key="8">
    <source>
        <dbReference type="ARBA" id="ARBA00022759"/>
    </source>
</evidence>
<keyword evidence="4" id="KW-0548">Nucleotidyltransferase</keyword>
<dbReference type="SUPFAM" id="SSF46774">
    <property type="entry name" value="ARID-like"/>
    <property type="match status" value="1"/>
</dbReference>
<dbReference type="SMART" id="SM00249">
    <property type="entry name" value="PHD"/>
    <property type="match status" value="3"/>
</dbReference>
<dbReference type="PROSITE" id="PS01359">
    <property type="entry name" value="ZF_PHD_1"/>
    <property type="match status" value="2"/>
</dbReference>
<feature type="domain" description="Integrase catalytic" evidence="19">
    <location>
        <begin position="1394"/>
        <end position="1492"/>
    </location>
</feature>
<dbReference type="Gene3D" id="3.30.70.270">
    <property type="match status" value="2"/>
</dbReference>
<feature type="domain" description="PHD-type" evidence="17">
    <location>
        <begin position="2745"/>
        <end position="2792"/>
    </location>
</feature>
<dbReference type="InterPro" id="IPR003347">
    <property type="entry name" value="JmjC_dom"/>
</dbReference>
<dbReference type="InterPro" id="IPR050951">
    <property type="entry name" value="Retrovirus_Pol_polyprotein"/>
</dbReference>
<dbReference type="Gene3D" id="2.60.120.650">
    <property type="entry name" value="Cupin"/>
    <property type="match status" value="3"/>
</dbReference>
<keyword evidence="12" id="KW-0695">RNA-directed DNA polymerase</keyword>
<dbReference type="InterPro" id="IPR036431">
    <property type="entry name" value="ARID_dom_sf"/>
</dbReference>
<dbReference type="CDD" id="cd15543">
    <property type="entry name" value="PHD_RSF1"/>
    <property type="match status" value="1"/>
</dbReference>
<dbReference type="PROSITE" id="PS51184">
    <property type="entry name" value="JMJC"/>
    <property type="match status" value="1"/>
</dbReference>
<dbReference type="CDD" id="cd00303">
    <property type="entry name" value="retropepsin_like"/>
    <property type="match status" value="1"/>
</dbReference>
<organism evidence="23 24">
    <name type="scientific">Paspalum notatum var. saurae</name>
    <dbReference type="NCBI Taxonomy" id="547442"/>
    <lineage>
        <taxon>Eukaryota</taxon>
        <taxon>Viridiplantae</taxon>
        <taxon>Streptophyta</taxon>
        <taxon>Embryophyta</taxon>
        <taxon>Tracheophyta</taxon>
        <taxon>Spermatophyta</taxon>
        <taxon>Magnoliopsida</taxon>
        <taxon>Liliopsida</taxon>
        <taxon>Poales</taxon>
        <taxon>Poaceae</taxon>
        <taxon>PACMAD clade</taxon>
        <taxon>Panicoideae</taxon>
        <taxon>Andropogonodae</taxon>
        <taxon>Paspaleae</taxon>
        <taxon>Paspalinae</taxon>
        <taxon>Paspalum</taxon>
    </lineage>
</organism>
<evidence type="ECO:0000256" key="5">
    <source>
        <dbReference type="ARBA" id="ARBA00022722"/>
    </source>
</evidence>
<keyword evidence="5" id="KW-0540">Nuclease</keyword>
<dbReference type="SUPFAM" id="SSF56672">
    <property type="entry name" value="DNA/RNA polymerases"/>
    <property type="match status" value="1"/>
</dbReference>
<dbReference type="Pfam" id="PF00628">
    <property type="entry name" value="PHD"/>
    <property type="match status" value="2"/>
</dbReference>
<dbReference type="PANTHER" id="PTHR37984">
    <property type="entry name" value="PROTEIN CBG26694"/>
    <property type="match status" value="1"/>
</dbReference>
<dbReference type="InterPro" id="IPR012337">
    <property type="entry name" value="RNaseH-like_sf"/>
</dbReference>
<feature type="domain" description="JmjN" evidence="21">
    <location>
        <begin position="20"/>
        <end position="61"/>
    </location>
</feature>
<dbReference type="Gene3D" id="3.10.10.10">
    <property type="entry name" value="HIV Type 1 Reverse Transcriptase, subunit A, domain 1"/>
    <property type="match status" value="1"/>
</dbReference>
<dbReference type="FunFam" id="3.30.70.270:FF:000020">
    <property type="entry name" value="Transposon Tf2-6 polyprotein-like Protein"/>
    <property type="match status" value="1"/>
</dbReference>
<dbReference type="EMBL" id="CP144750">
    <property type="protein sequence ID" value="WVZ78347.1"/>
    <property type="molecule type" value="Genomic_DNA"/>
</dbReference>
<dbReference type="PROSITE" id="PS51011">
    <property type="entry name" value="ARID"/>
    <property type="match status" value="1"/>
</dbReference>
<evidence type="ECO:0000256" key="15">
    <source>
        <dbReference type="PROSITE-ProRule" id="PRU00146"/>
    </source>
</evidence>
<dbReference type="InterPro" id="IPR041588">
    <property type="entry name" value="Integrase_H2C2"/>
</dbReference>
<dbReference type="SMART" id="SM00501">
    <property type="entry name" value="BRIGHT"/>
    <property type="match status" value="1"/>
</dbReference>
<evidence type="ECO:0000256" key="1">
    <source>
        <dbReference type="ARBA" id="ARBA00004123"/>
    </source>
</evidence>
<evidence type="ECO:0008006" key="25">
    <source>
        <dbReference type="Google" id="ProtNLM"/>
    </source>
</evidence>
<evidence type="ECO:0000256" key="4">
    <source>
        <dbReference type="ARBA" id="ARBA00022695"/>
    </source>
</evidence>
<dbReference type="Pfam" id="PF17921">
    <property type="entry name" value="Integrase_H2C2"/>
    <property type="match status" value="1"/>
</dbReference>
<dbReference type="CDD" id="cd16039">
    <property type="entry name" value="PHD_SPP1"/>
    <property type="match status" value="1"/>
</dbReference>
<dbReference type="GO" id="GO:0008233">
    <property type="term" value="F:peptidase activity"/>
    <property type="evidence" value="ECO:0007669"/>
    <property type="project" value="UniProtKB-KW"/>
</dbReference>
<dbReference type="Pfam" id="PF01388">
    <property type="entry name" value="ARID"/>
    <property type="match status" value="1"/>
</dbReference>
<dbReference type="Pfam" id="PF08429">
    <property type="entry name" value="PLU-1"/>
    <property type="match status" value="2"/>
</dbReference>
<dbReference type="Gene3D" id="3.30.40.10">
    <property type="entry name" value="Zinc/RING finger domain, C3HC4 (zinc finger)"/>
    <property type="match status" value="1"/>
</dbReference>
<dbReference type="Pfam" id="PF02928">
    <property type="entry name" value="zf-C5HC2"/>
    <property type="match status" value="1"/>
</dbReference>
<evidence type="ECO:0000256" key="14">
    <source>
        <dbReference type="ARBA" id="ARBA00023268"/>
    </source>
</evidence>
<dbReference type="InterPro" id="IPR001965">
    <property type="entry name" value="Znf_PHD"/>
</dbReference>
<feature type="region of interest" description="Disordered" evidence="16">
    <location>
        <begin position="559"/>
        <end position="604"/>
    </location>
</feature>
<feature type="compositionally biased region" description="Basic residues" evidence="16">
    <location>
        <begin position="109"/>
        <end position="119"/>
    </location>
</feature>
<dbReference type="SUPFAM" id="SSF53098">
    <property type="entry name" value="Ribonuclease H-like"/>
    <property type="match status" value="1"/>
</dbReference>
<dbReference type="InterPro" id="IPR003349">
    <property type="entry name" value="JmjN"/>
</dbReference>
<dbReference type="PROSITE" id="PS50878">
    <property type="entry name" value="RT_POL"/>
    <property type="match status" value="1"/>
</dbReference>
<keyword evidence="10" id="KW-0378">Hydrolase</keyword>
<sequence>MGMGKGSPPAAASAAPVPEAPVFYPTEEEFADPLAYVARIRPLAEPYGICRIVPPSSWSPPHALDFASLSFPTKRQPIHRLLARPAPADPDTFLLDYRRFLKAAASSSPHRRRGRKKAPPKTPALSDGRPLDLCRLFHAVKRFGGYDGTCEGKRWADVVRLVDDKAPVHVSECAKHVLAQLYFEHLYDYEKFTNQSMPHKEKDQNKPGVESSDGQPSVSGSQDENSNISDKKTGGGGKSHGRRYGHVIGNNAAPDGARKRRRNKFDAAVAVLNGASPAARKRRRRRSDHTDTVPKEEVDQICEQCSSGLHGDVMLLCDRCDKGWHLYCLSPPLDRVPPGNWYCSDCLNSDRDCFGFVHRRKSCLLDTFRRFDERVRKRWFGQRHPGRLQVEKQFWEIVEGKAGELEVMYGSDLDTSIYGSGFPRLGDPVPSSVDLDMWHKYCSNPWNLNNFPNLRGSVLRTVRDKIAGVSLNVGMGYLDQKQVPLRRKSIFFLENWPTGENLPTTISKTLTDLVQQTGDRFKEISKAVSDVAAQLFDLASQFAALEPLVPIAKSLEALPGKRHRASDGSETEVDSSDEDDSKSKKPHLKPPPSASSSGKDKADDYFHPRAKLEFPVYDGTGIHCHGSIDARRFSGSNRHQMIGALVVPDADDQAIATLEPQEEPEISIHALTGIHARGQQAMTLRVLIAGVQLIALIDSGSTCCFVDSTVAANLGLALQQRPGLHVTVGNGDQITSLGLFSNLFFSVGSEKFVADFYALPLGTFDAVLGVNWLGSLGPILWDFNHHTMVLQRAGRRITWIGIDAPRQAELHATILHDSDLMPALLEEFTDVFQEPQGLPPPRATSHRIRLTADTEAVAVRHYRYAHIQKAELEKQCAELLRLGVIQPSSSAFSAPALLVRKKDGSWRLCIDYRALNAKTIKDKFPIPVVEELLDELRGAKFFTKLDLRSGYHQVRMEPADVHKTAFRTHQGLFEFLVMPFGLSNAPATFQALMNTVLGLFLRKFVLVFFDDILIYSRSWSEHLQHVRTVLQTLREHKLFLRKSKCTFGKTSVVYLGHVISAEGVAMDEQKVQAVLQWPTPANTRALRGFLGLAGYYRRFIQNFGVIAEPLTRLLRKEGFSWSPEADAAFHKLQQALTTALVLQLPDFEREFVVECDASGSGFGAVLHQGQGAVAFFSQQVAPRHAKLAAYERELIGLAHALRHWHPYLWGREFLVKTNHRSLKFLLDQRLSTVPQHHWISKLLGFDFRVEYRPGAANTVADALSRRDTGDTIMALAVSQPAFAFYDELRTEVAANTALGNQKAKADAATDGWSWRDGLLYQGRIFLPASSPTIQLVLAHVHGTGHEGIQKTLHRFRADFTTPGDRRLITEYVRSCSVCQQNKIDCLRPGGLLQPLEVPSAVWADIAMDFVEALPRINGESVILTVVDRFSKFAHFIPLAHPYTATSVARAFFSEIVRLHGIPSSIVSDRDPVFTSSFWRELFKLTGTKYVVSFSSTVGWPVGGEAKLPAVEHQLRDRDEFLLDIRGRLEQAQQHMKAQADGARREVIFQPGDWVMRQALPDLFDAQPDLLFHLVTMLNPSILRANGVPVYSVTQEPGNFVITFPRSFHGGFNLGLNCAEAVNFAPADWLPHGGIGADLYRLYRKAPVLSHEELLYVVAKNGVDAESLPHLKGEIERLFIKERRLREELWVNGIVKSSSMLPRSNPNFIGSEEDPTCIICRQYLYLSAVSCNCRLSSYVCLEHWKHLCECSPEKHCLLYRHTLAELGDLVCEVSLASRTRDNVKQNLHLLNDACVPSKKVNDQYISYAQLAEDWVSKSEHILQIPFLERSYTTALEEAEQFLWGDHAMDSVRNIALKLTEAMNWALGVRKCLSKIEDFLKDGCSEKINYVEIEELIVIKCIPCCEPSLSKLQAYAEEGKTLINEVNIALSSCLTVDKLEALYSRVSDFPVKLTESSTLFQEISSAKSWLKKASDCLEHNKLGTIDIDSLNKLKLEIIQLRVLLPEADLVSKMWKDAESWQMRCQLYLQDFPGLKELESFLLAVDGAKFSIPELNLLKQRYSVDELAIVEKELKRSLCRKQAYEALATEMYMDAIEEVLNEASILTIEEEQPFVDLSRILKEATAWEEKARIILEQSASLSEYEDHMRRSEEIRVILPSEFHMKAEIDNAKLWIDKCQVYLRPRCNRLAFGETLKVDDIKGLINQSANLKVILDASALNSVLNNVEKWEHTSLSLLNNLRTLLHLNGIGSTVDPLRKNLEELQDKMNKEIESGSSLGFEFRILYELKDSLLMLRWILDSLSLCCMIPLLQDVDRLIEAAAHLPVSLSDCSLVTLLMRALSCLRKALTLLPDPETSVKSKLQDVENILAEFKEIDVPYPMMTAKLEDAVDKHNSWTEQCNIFFMSPDDQSWARLLSLRDNGQSVAFDCPEMDKVVVEVKKVEEWLNQCHCALFLDGNTSSCLLPTLIKIRGSLDGVCTLYGEDCMKKRFCATCSCDMMGDSMTSRCVTCQDWYHDSCMENLLASPQMKSEWICPFCSLLQSEDLLENEIYVKVKMCKGNRPTLTALTELVFSAKGFYWGIEEINLLEEIVEKACNINAYLMQILDDSYSYHGEDLTVIYKSLLIALKVTSASGLYNHYVSCKVESVLGRYLWKKQIHKLLCGGKKTSIQEVLRLDEEGSHLEICGEDFFKLEISKIKEASLRWMTKAEKVARDSGELALDLVYGLIVEGESLSVHFEKELKLLRDRSVLYCICRKPYDNRAMIACDQCDEWYHFDCINLLGPPPETYFCPACHPNNGEECISLARPDDDEDRYGHVTISPAICLITFTCCAHDQALEVDLTLPQHLAVN</sequence>
<keyword evidence="6" id="KW-0479">Metal-binding</keyword>
<evidence type="ECO:0000259" key="17">
    <source>
        <dbReference type="PROSITE" id="PS50016"/>
    </source>
</evidence>
<dbReference type="CDD" id="cd01647">
    <property type="entry name" value="RT_LTR"/>
    <property type="match status" value="1"/>
</dbReference>
<dbReference type="InterPro" id="IPR043128">
    <property type="entry name" value="Rev_trsase/Diguanyl_cyclase"/>
</dbReference>
<dbReference type="PANTHER" id="PTHR37984:SF5">
    <property type="entry name" value="PROTEIN NYNRIN-LIKE"/>
    <property type="match status" value="1"/>
</dbReference>
<keyword evidence="13" id="KW-0539">Nucleus</keyword>
<dbReference type="Proteomes" id="UP001341281">
    <property type="component" value="Chromosome 06"/>
</dbReference>
<dbReference type="Pfam" id="PF08284">
    <property type="entry name" value="RVP_2"/>
    <property type="match status" value="1"/>
</dbReference>
<evidence type="ECO:0000259" key="21">
    <source>
        <dbReference type="PROSITE" id="PS51183"/>
    </source>
</evidence>
<keyword evidence="11" id="KW-0862">Zinc</keyword>
<dbReference type="InterPro" id="IPR043502">
    <property type="entry name" value="DNA/RNA_pol_sf"/>
</dbReference>
<gene>
    <name evidence="23" type="ORF">U9M48_026076</name>
</gene>
<dbReference type="Pfam" id="PF02373">
    <property type="entry name" value="JmjC"/>
    <property type="match status" value="1"/>
</dbReference>
<dbReference type="SUPFAM" id="SSF51197">
    <property type="entry name" value="Clavaminate synthase-like"/>
    <property type="match status" value="1"/>
</dbReference>
<dbReference type="InterPro" id="IPR019787">
    <property type="entry name" value="Znf_PHD-finger"/>
</dbReference>
<keyword evidence="2" id="KW-0645">Protease</keyword>
<feature type="domain" description="Reverse transcriptase" evidence="18">
    <location>
        <begin position="880"/>
        <end position="1059"/>
    </location>
</feature>
<dbReference type="CDD" id="cd16100">
    <property type="entry name" value="ARID"/>
    <property type="match status" value="1"/>
</dbReference>
<reference evidence="23 24" key="1">
    <citation type="submission" date="2024-02" db="EMBL/GenBank/DDBJ databases">
        <title>High-quality chromosome-scale genome assembly of Pensacola bahiagrass (Paspalum notatum Flugge var. saurae).</title>
        <authorList>
            <person name="Vega J.M."/>
            <person name="Podio M."/>
            <person name="Orjuela J."/>
            <person name="Siena L.A."/>
            <person name="Pessino S.C."/>
            <person name="Combes M.C."/>
            <person name="Mariac C."/>
            <person name="Albertini E."/>
            <person name="Pupilli F."/>
            <person name="Ortiz J.P.A."/>
            <person name="Leblanc O."/>
        </authorList>
    </citation>
    <scope>NUCLEOTIDE SEQUENCE [LARGE SCALE GENOMIC DNA]</scope>
    <source>
        <strain evidence="23">R1</strain>
        <tissue evidence="23">Leaf</tissue>
    </source>
</reference>
<dbReference type="GO" id="GO:0006508">
    <property type="term" value="P:proteolysis"/>
    <property type="evidence" value="ECO:0007669"/>
    <property type="project" value="UniProtKB-KW"/>
</dbReference>